<feature type="signal peptide" evidence="1">
    <location>
        <begin position="1"/>
        <end position="26"/>
    </location>
</feature>
<protein>
    <recommendedName>
        <fullName evidence="4">Beta/gamma crystallin</fullName>
    </recommendedName>
</protein>
<keyword evidence="3" id="KW-1185">Reference proteome</keyword>
<evidence type="ECO:0000256" key="1">
    <source>
        <dbReference type="SAM" id="SignalP"/>
    </source>
</evidence>
<reference evidence="2 3" key="1">
    <citation type="submission" date="2018-02" db="EMBL/GenBank/DDBJ databases">
        <title>Genomic Encyclopedia of Archaeal and Bacterial Type Strains, Phase II (KMG-II): from individual species to whole genera.</title>
        <authorList>
            <person name="Goeker M."/>
        </authorList>
    </citation>
    <scope>NUCLEOTIDE SEQUENCE [LARGE SCALE GENOMIC DNA]</scope>
    <source>
        <strain evidence="2 3">YU 961-1</strain>
    </source>
</reference>
<proteinExistence type="predicted"/>
<name>A0A2S6GDE4_9PSEU</name>
<dbReference type="EMBL" id="PTIX01000030">
    <property type="protein sequence ID" value="PPK63210.1"/>
    <property type="molecule type" value="Genomic_DNA"/>
</dbReference>
<dbReference type="RefSeq" id="WP_146108345.1">
    <property type="nucleotide sequence ID" value="NZ_CP154825.1"/>
</dbReference>
<feature type="chain" id="PRO_5015722257" description="Beta/gamma crystallin" evidence="1">
    <location>
        <begin position="27"/>
        <end position="113"/>
    </location>
</feature>
<gene>
    <name evidence="2" type="ORF">CLV40_1302</name>
</gene>
<keyword evidence="1" id="KW-0732">Signal</keyword>
<accession>A0A2S6GDE4</accession>
<evidence type="ECO:0000313" key="3">
    <source>
        <dbReference type="Proteomes" id="UP000239203"/>
    </source>
</evidence>
<evidence type="ECO:0008006" key="4">
    <source>
        <dbReference type="Google" id="ProtNLM"/>
    </source>
</evidence>
<dbReference type="AlphaFoldDB" id="A0A2S6GDE4"/>
<organism evidence="2 3">
    <name type="scientific">Actinokineospora auranticolor</name>
    <dbReference type="NCBI Taxonomy" id="155976"/>
    <lineage>
        <taxon>Bacteria</taxon>
        <taxon>Bacillati</taxon>
        <taxon>Actinomycetota</taxon>
        <taxon>Actinomycetes</taxon>
        <taxon>Pseudonocardiales</taxon>
        <taxon>Pseudonocardiaceae</taxon>
        <taxon>Actinokineospora</taxon>
    </lineage>
</organism>
<comment type="caution">
    <text evidence="2">The sequence shown here is derived from an EMBL/GenBank/DDBJ whole genome shotgun (WGS) entry which is preliminary data.</text>
</comment>
<sequence>MRAITRMAAVIGVAGSILGLAGTASATTVADAAGAVTTQVTAQAALDPCSVYTNNSTFASLICSGIPGEYRIRVKYCRSGCSIEYGPWVTAGLYSGVSFPSGGSISEIWGEFR</sequence>
<dbReference type="OrthoDB" id="9917965at2"/>
<dbReference type="Proteomes" id="UP000239203">
    <property type="component" value="Unassembled WGS sequence"/>
</dbReference>
<evidence type="ECO:0000313" key="2">
    <source>
        <dbReference type="EMBL" id="PPK63210.1"/>
    </source>
</evidence>